<sequence length="80" mass="9106">MLGTAHLVEALISSPNSFRSTTPAPFLPWPCASQFHQRVCEFQVEYILILFPIVAFQMFSLSQGKRHFLIKAGRQPMPSR</sequence>
<geneLocation type="mitochondrion" evidence="1"/>
<reference evidence="1" key="1">
    <citation type="submission" date="2017-03" db="EMBL/GenBank/DDBJ databases">
        <title>The mitochondrial genome of the carnivorous plant Utricularia reniformis (Lentibulariaceae): structure, comparative analysis and evolutionary landmarks.</title>
        <authorList>
            <person name="Silva S.R."/>
            <person name="Alvarenga D.O."/>
            <person name="Michael T.P."/>
            <person name="Miranda V.F.O."/>
            <person name="Varani A.M."/>
        </authorList>
    </citation>
    <scope>NUCLEOTIDE SEQUENCE</scope>
</reference>
<accession>A0A1Y0B079</accession>
<evidence type="ECO:0000313" key="1">
    <source>
        <dbReference type="EMBL" id="ART30846.1"/>
    </source>
</evidence>
<dbReference type="EMBL" id="KY774314">
    <property type="protein sequence ID" value="ART30846.1"/>
    <property type="molecule type" value="Genomic_DNA"/>
</dbReference>
<gene>
    <name evidence="1" type="ORF">AEK19_MT0590</name>
</gene>
<name>A0A1Y0B079_9LAMI</name>
<proteinExistence type="predicted"/>
<keyword evidence="1" id="KW-0496">Mitochondrion</keyword>
<organism evidence="1">
    <name type="scientific">Utricularia reniformis</name>
    <dbReference type="NCBI Taxonomy" id="192314"/>
    <lineage>
        <taxon>Eukaryota</taxon>
        <taxon>Viridiplantae</taxon>
        <taxon>Streptophyta</taxon>
        <taxon>Embryophyta</taxon>
        <taxon>Tracheophyta</taxon>
        <taxon>Spermatophyta</taxon>
        <taxon>Magnoliopsida</taxon>
        <taxon>eudicotyledons</taxon>
        <taxon>Gunneridae</taxon>
        <taxon>Pentapetalae</taxon>
        <taxon>asterids</taxon>
        <taxon>lamiids</taxon>
        <taxon>Lamiales</taxon>
        <taxon>Lentibulariaceae</taxon>
        <taxon>Utricularia</taxon>
    </lineage>
</organism>
<protein>
    <submittedName>
        <fullName evidence="1">Uncharacterized protein</fullName>
    </submittedName>
</protein>
<dbReference type="AlphaFoldDB" id="A0A1Y0B079"/>